<accession>A0A343TLS9</accession>
<dbReference type="GeneID" id="43759824"/>
<proteinExistence type="predicted"/>
<evidence type="ECO:0000313" key="2">
    <source>
        <dbReference type="EMBL" id="AUX10051.1"/>
    </source>
</evidence>
<dbReference type="Proteomes" id="UP000263012">
    <property type="component" value="Chromosome"/>
</dbReference>
<sequence>MDDEDVACSQQFICGPSREICIPVVIPDPGRRSDRKDPPKKEREVIVDPDGDEVGRFEIAVEWARSYVTGEISRGEYFERVLETVE</sequence>
<gene>
    <name evidence="2" type="ORF">AArcSl_2429</name>
</gene>
<evidence type="ECO:0000259" key="1">
    <source>
        <dbReference type="Pfam" id="PF26490"/>
    </source>
</evidence>
<feature type="domain" description="DUF8159" evidence="1">
    <location>
        <begin position="46"/>
        <end position="86"/>
    </location>
</feature>
<keyword evidence="3" id="KW-1185">Reference proteome</keyword>
<name>A0A343TLS9_9EURY</name>
<evidence type="ECO:0000313" key="3">
    <source>
        <dbReference type="Proteomes" id="UP000263012"/>
    </source>
</evidence>
<dbReference type="EMBL" id="CP025066">
    <property type="protein sequence ID" value="AUX10051.1"/>
    <property type="molecule type" value="Genomic_DNA"/>
</dbReference>
<dbReference type="InterPro" id="IPR058473">
    <property type="entry name" value="DUF8159"/>
</dbReference>
<dbReference type="RefSeq" id="WP_133412165.1">
    <property type="nucleotide sequence ID" value="NZ_CP025066.1"/>
</dbReference>
<dbReference type="AlphaFoldDB" id="A0A343TLS9"/>
<dbReference type="KEGG" id="hdf:AArcSl_2429"/>
<protein>
    <recommendedName>
        <fullName evidence="1">DUF8159 domain-containing protein</fullName>
    </recommendedName>
</protein>
<reference evidence="3" key="1">
    <citation type="submission" date="2017-11" db="EMBL/GenBank/DDBJ databases">
        <title>Phenotypic and genomic properties of facultatively anaerobic sulfur-reducing natronoarchaea from hypersaline soda lakes.</title>
        <authorList>
            <person name="Sorokin D.Y."/>
            <person name="Kublanov I.V."/>
            <person name="Roman P."/>
            <person name="Sinninghe Damste J.S."/>
            <person name="Golyshin P.N."/>
            <person name="Rojo D."/>
            <person name="Ciordia S."/>
            <person name="Mena M.D.C."/>
            <person name="Ferrer M."/>
            <person name="Messina E."/>
            <person name="Smedile F."/>
            <person name="La Spada G."/>
            <person name="La Cono V."/>
            <person name="Yakimov M.M."/>
        </authorList>
    </citation>
    <scope>NUCLEOTIDE SEQUENCE [LARGE SCALE GENOMIC DNA]</scope>
    <source>
        <strain evidence="3">AArc-Sl</strain>
    </source>
</reference>
<organism evidence="2 3">
    <name type="scientific">Halalkaliarchaeum desulfuricum</name>
    <dbReference type="NCBI Taxonomy" id="2055893"/>
    <lineage>
        <taxon>Archaea</taxon>
        <taxon>Methanobacteriati</taxon>
        <taxon>Methanobacteriota</taxon>
        <taxon>Stenosarchaea group</taxon>
        <taxon>Halobacteria</taxon>
        <taxon>Halobacteriales</taxon>
        <taxon>Haloferacaceae</taxon>
        <taxon>Halalkaliarchaeum</taxon>
    </lineage>
</organism>
<dbReference type="Pfam" id="PF26490">
    <property type="entry name" value="DUF8159"/>
    <property type="match status" value="1"/>
</dbReference>